<keyword evidence="2" id="KW-1185">Reference proteome</keyword>
<dbReference type="SUPFAM" id="SSF46785">
    <property type="entry name" value="Winged helix' DNA-binding domain"/>
    <property type="match status" value="1"/>
</dbReference>
<dbReference type="InterPro" id="IPR036390">
    <property type="entry name" value="WH_DNA-bd_sf"/>
</dbReference>
<organism evidence="1 2">
    <name type="scientific">Luteimonas terricola</name>
    <dbReference type="NCBI Taxonomy" id="645597"/>
    <lineage>
        <taxon>Bacteria</taxon>
        <taxon>Pseudomonadati</taxon>
        <taxon>Pseudomonadota</taxon>
        <taxon>Gammaproteobacteria</taxon>
        <taxon>Lysobacterales</taxon>
        <taxon>Lysobacteraceae</taxon>
        <taxon>Luteimonas</taxon>
    </lineage>
</organism>
<reference evidence="2" key="1">
    <citation type="journal article" date="2019" name="Int. J. Syst. Evol. Microbiol.">
        <title>The Global Catalogue of Microorganisms (GCM) 10K type strain sequencing project: providing services to taxonomists for standard genome sequencing and annotation.</title>
        <authorList>
            <consortium name="The Broad Institute Genomics Platform"/>
            <consortium name="The Broad Institute Genome Sequencing Center for Infectious Disease"/>
            <person name="Wu L."/>
            <person name="Ma J."/>
        </authorList>
    </citation>
    <scope>NUCLEOTIDE SEQUENCE [LARGE SCALE GENOMIC DNA]</scope>
    <source>
        <strain evidence="2">CGMCC 1.8985</strain>
    </source>
</reference>
<dbReference type="RefSeq" id="WP_132984779.1">
    <property type="nucleotide sequence ID" value="NZ_BMME01000001.1"/>
</dbReference>
<gene>
    <name evidence="1" type="ORF">GCM10011394_13120</name>
</gene>
<dbReference type="Proteomes" id="UP000599009">
    <property type="component" value="Unassembled WGS sequence"/>
</dbReference>
<dbReference type="Gene3D" id="1.10.10.10">
    <property type="entry name" value="Winged helix-like DNA-binding domain superfamily/Winged helix DNA-binding domain"/>
    <property type="match status" value="1"/>
</dbReference>
<evidence type="ECO:0008006" key="3">
    <source>
        <dbReference type="Google" id="ProtNLM"/>
    </source>
</evidence>
<accession>A0ABQ2EBL7</accession>
<name>A0ABQ2EBL7_9GAMM</name>
<dbReference type="EMBL" id="BMME01000001">
    <property type="protein sequence ID" value="GGK05349.1"/>
    <property type="molecule type" value="Genomic_DNA"/>
</dbReference>
<protein>
    <recommendedName>
        <fullName evidence="3">ArsR family transcriptional regulator</fullName>
    </recommendedName>
</protein>
<dbReference type="InterPro" id="IPR036388">
    <property type="entry name" value="WH-like_DNA-bd_sf"/>
</dbReference>
<evidence type="ECO:0000313" key="2">
    <source>
        <dbReference type="Proteomes" id="UP000599009"/>
    </source>
</evidence>
<proteinExistence type="predicted"/>
<sequence>MSADEALVRALLAELAGEPGGVSLPRLCKRLGVRMSVLLRTLAWIGEDDVGGVTGTGWVRTVEDGARTLAVLTDAGRELLQDG</sequence>
<evidence type="ECO:0000313" key="1">
    <source>
        <dbReference type="EMBL" id="GGK05349.1"/>
    </source>
</evidence>
<comment type="caution">
    <text evidence="1">The sequence shown here is derived from an EMBL/GenBank/DDBJ whole genome shotgun (WGS) entry which is preliminary data.</text>
</comment>